<reference evidence="14 15" key="1">
    <citation type="submission" date="2019-08" db="EMBL/GenBank/DDBJ databases">
        <authorList>
            <person name="Peeters C."/>
        </authorList>
    </citation>
    <scope>NUCLEOTIDE SEQUENCE [LARGE SCALE GENOMIC DNA]</scope>
    <source>
        <strain evidence="14 15">LMG 31118</strain>
    </source>
</reference>
<dbReference type="EMBL" id="CABPSQ010000018">
    <property type="protein sequence ID" value="VVE75933.1"/>
    <property type="molecule type" value="Genomic_DNA"/>
</dbReference>
<comment type="function">
    <text evidence="13">Fluoride-specific ion channel. Important for reducing fluoride concentration in the cell, thus reducing its toxicity.</text>
</comment>
<evidence type="ECO:0000256" key="2">
    <source>
        <dbReference type="ARBA" id="ARBA00022448"/>
    </source>
</evidence>
<feature type="transmembrane region" description="Helical" evidence="13">
    <location>
        <begin position="40"/>
        <end position="58"/>
    </location>
</feature>
<dbReference type="Pfam" id="PF02537">
    <property type="entry name" value="CRCB"/>
    <property type="match status" value="1"/>
</dbReference>
<name>A0A5E5AU06_9BURK</name>
<dbReference type="OrthoDB" id="9806299at2"/>
<keyword evidence="4" id="KW-0997">Cell inner membrane</keyword>
<organism evidence="14 15">
    <name type="scientific">Pandoraea captiosa</name>
    <dbReference type="NCBI Taxonomy" id="2508302"/>
    <lineage>
        <taxon>Bacteria</taxon>
        <taxon>Pseudomonadati</taxon>
        <taxon>Pseudomonadota</taxon>
        <taxon>Betaproteobacteria</taxon>
        <taxon>Burkholderiales</taxon>
        <taxon>Burkholderiaceae</taxon>
        <taxon>Pandoraea</taxon>
    </lineage>
</organism>
<evidence type="ECO:0000256" key="4">
    <source>
        <dbReference type="ARBA" id="ARBA00022519"/>
    </source>
</evidence>
<evidence type="ECO:0000256" key="11">
    <source>
        <dbReference type="ARBA" id="ARBA00035120"/>
    </source>
</evidence>
<keyword evidence="8 13" id="KW-0406">Ion transport</keyword>
<dbReference type="GO" id="GO:0140114">
    <property type="term" value="P:cellular detoxification of fluoride"/>
    <property type="evidence" value="ECO:0007669"/>
    <property type="project" value="UniProtKB-UniRule"/>
</dbReference>
<sequence>MAGAYSLIAISIGAMLGALSRYGLSLAMNALVPNIPMGTLASNLIAAYIVGAAIAFFGSTASLSVAWRLFVITGLAGGLSTFSTFSAELLTLLRDGRLGWSAGMLALHVGGSLAMTALGMATISLTRHT</sequence>
<dbReference type="NCBIfam" id="NF010792">
    <property type="entry name" value="PRK14196.1"/>
    <property type="match status" value="1"/>
</dbReference>
<evidence type="ECO:0000256" key="13">
    <source>
        <dbReference type="HAMAP-Rule" id="MF_00454"/>
    </source>
</evidence>
<dbReference type="NCBIfam" id="TIGR00494">
    <property type="entry name" value="crcB"/>
    <property type="match status" value="1"/>
</dbReference>
<evidence type="ECO:0000256" key="6">
    <source>
        <dbReference type="ARBA" id="ARBA00022989"/>
    </source>
</evidence>
<keyword evidence="13" id="KW-0479">Metal-binding</keyword>
<comment type="similarity">
    <text evidence="11 13">Belongs to the fluoride channel Fluc/FEX (TC 1.A.43) family.</text>
</comment>
<evidence type="ECO:0000256" key="10">
    <source>
        <dbReference type="ARBA" id="ARBA00023303"/>
    </source>
</evidence>
<feature type="transmembrane region" description="Helical" evidence="13">
    <location>
        <begin position="65"/>
        <end position="85"/>
    </location>
</feature>
<proteinExistence type="inferred from homology"/>
<evidence type="ECO:0000256" key="9">
    <source>
        <dbReference type="ARBA" id="ARBA00023136"/>
    </source>
</evidence>
<keyword evidence="10 13" id="KW-0407">Ion channel</keyword>
<gene>
    <name evidence="13" type="primary">fluC</name>
    <name evidence="13" type="synonym">crcB</name>
    <name evidence="14" type="ORF">PCA31118_05097</name>
</gene>
<comment type="catalytic activity">
    <reaction evidence="12">
        <text>fluoride(in) = fluoride(out)</text>
        <dbReference type="Rhea" id="RHEA:76159"/>
        <dbReference type="ChEBI" id="CHEBI:17051"/>
    </reaction>
    <physiologicalReaction direction="left-to-right" evidence="12">
        <dbReference type="Rhea" id="RHEA:76160"/>
    </physiologicalReaction>
</comment>
<dbReference type="GO" id="GO:0005886">
    <property type="term" value="C:plasma membrane"/>
    <property type="evidence" value="ECO:0007669"/>
    <property type="project" value="UniProtKB-SubCell"/>
</dbReference>
<keyword evidence="5 13" id="KW-0812">Transmembrane</keyword>
<evidence type="ECO:0000256" key="8">
    <source>
        <dbReference type="ARBA" id="ARBA00023065"/>
    </source>
</evidence>
<evidence type="ECO:0000256" key="12">
    <source>
        <dbReference type="ARBA" id="ARBA00035585"/>
    </source>
</evidence>
<comment type="subcellular location">
    <subcellularLocation>
        <location evidence="1 13">Cell membrane</location>
        <topology evidence="1 13">Multi-pass membrane protein</topology>
    </subcellularLocation>
</comment>
<dbReference type="GO" id="GO:0062054">
    <property type="term" value="F:fluoride channel activity"/>
    <property type="evidence" value="ECO:0007669"/>
    <property type="project" value="UniProtKB-UniRule"/>
</dbReference>
<keyword evidence="2 13" id="KW-0813">Transport</keyword>
<evidence type="ECO:0000313" key="14">
    <source>
        <dbReference type="EMBL" id="VVE75933.1"/>
    </source>
</evidence>
<feature type="binding site" evidence="13">
    <location>
        <position position="77"/>
    </location>
    <ligand>
        <name>Na(+)</name>
        <dbReference type="ChEBI" id="CHEBI:29101"/>
        <note>structural</note>
    </ligand>
</feature>
<evidence type="ECO:0000256" key="3">
    <source>
        <dbReference type="ARBA" id="ARBA00022475"/>
    </source>
</evidence>
<keyword evidence="3 13" id="KW-1003">Cell membrane</keyword>
<evidence type="ECO:0000256" key="1">
    <source>
        <dbReference type="ARBA" id="ARBA00004651"/>
    </source>
</evidence>
<feature type="transmembrane region" description="Helical" evidence="13">
    <location>
        <begin position="105"/>
        <end position="125"/>
    </location>
</feature>
<dbReference type="PANTHER" id="PTHR28259:SF1">
    <property type="entry name" value="FLUORIDE EXPORT PROTEIN 1-RELATED"/>
    <property type="match status" value="1"/>
</dbReference>
<dbReference type="InterPro" id="IPR003691">
    <property type="entry name" value="FluC"/>
</dbReference>
<dbReference type="GO" id="GO:0046872">
    <property type="term" value="F:metal ion binding"/>
    <property type="evidence" value="ECO:0007669"/>
    <property type="project" value="UniProtKB-KW"/>
</dbReference>
<dbReference type="PANTHER" id="PTHR28259">
    <property type="entry name" value="FLUORIDE EXPORT PROTEIN 1-RELATED"/>
    <property type="match status" value="1"/>
</dbReference>
<dbReference type="Proteomes" id="UP000414136">
    <property type="component" value="Unassembled WGS sequence"/>
</dbReference>
<keyword evidence="6 13" id="KW-1133">Transmembrane helix</keyword>
<dbReference type="RefSeq" id="WP_150627709.1">
    <property type="nucleotide sequence ID" value="NZ_CABPSQ010000018.1"/>
</dbReference>
<feature type="binding site" evidence="13">
    <location>
        <position position="80"/>
    </location>
    <ligand>
        <name>Na(+)</name>
        <dbReference type="ChEBI" id="CHEBI:29101"/>
        <note>structural</note>
    </ligand>
</feature>
<comment type="activity regulation">
    <text evidence="13">Na(+) is not transported, but it plays an essential structural role and its presence is essential for fluoride channel function.</text>
</comment>
<keyword evidence="9 13" id="KW-0472">Membrane</keyword>
<protein>
    <recommendedName>
        <fullName evidence="13">Fluoride-specific ion channel FluC</fullName>
    </recommendedName>
</protein>
<dbReference type="HAMAP" id="MF_00454">
    <property type="entry name" value="FluC"/>
    <property type="match status" value="1"/>
</dbReference>
<evidence type="ECO:0000313" key="15">
    <source>
        <dbReference type="Proteomes" id="UP000414136"/>
    </source>
</evidence>
<dbReference type="AlphaFoldDB" id="A0A5E5AU06"/>
<feature type="transmembrane region" description="Helical" evidence="13">
    <location>
        <begin position="7"/>
        <end position="28"/>
    </location>
</feature>
<evidence type="ECO:0000256" key="7">
    <source>
        <dbReference type="ARBA" id="ARBA00023053"/>
    </source>
</evidence>
<evidence type="ECO:0000256" key="5">
    <source>
        <dbReference type="ARBA" id="ARBA00022692"/>
    </source>
</evidence>
<keyword evidence="15" id="KW-1185">Reference proteome</keyword>
<keyword evidence="7 13" id="KW-0915">Sodium</keyword>
<accession>A0A5E5AU06</accession>